<dbReference type="Gene3D" id="1.10.443.10">
    <property type="entry name" value="Intergrase catalytic core"/>
    <property type="match status" value="1"/>
</dbReference>
<dbReference type="GO" id="GO:0003677">
    <property type="term" value="F:DNA binding"/>
    <property type="evidence" value="ECO:0007669"/>
    <property type="project" value="UniProtKB-KW"/>
</dbReference>
<dbReference type="SUPFAM" id="SSF56349">
    <property type="entry name" value="DNA breaking-rejoining enzymes"/>
    <property type="match status" value="1"/>
</dbReference>
<evidence type="ECO:0000256" key="1">
    <source>
        <dbReference type="ARBA" id="ARBA00023125"/>
    </source>
</evidence>
<dbReference type="InterPro" id="IPR010998">
    <property type="entry name" value="Integrase_recombinase_N"/>
</dbReference>
<dbReference type="GO" id="GO:0006310">
    <property type="term" value="P:DNA recombination"/>
    <property type="evidence" value="ECO:0007669"/>
    <property type="project" value="UniProtKB-KW"/>
</dbReference>
<dbReference type="RefSeq" id="WP_117983755.1">
    <property type="nucleotide sequence ID" value="NZ_QSOE01000198.1"/>
</dbReference>
<sequence>MSHVNKKSLIGQVDDRLQKMTREGIGRSKHQDKIDDMTHKYIYSWSTYQSYIKHCCYFVNWCEENYDCKTIKQCRKYIPEWIEIRRKSVAASTQKLEVSALAKLYRCKHGRGEKPFAGVTTNVRKRAEIKRSRGEAVRDKHFSEQNNADMVTFCRCSGLRRAELSDLRYADFRLAAPDGSKGIGLYVHRSTKGGRPRRINFVGTAEEIDICCRIMSAGQGIDKVWGKVHSAADIHSYRADYATKVYKMYARPINEIIDRKEIYYCRGERKGLWLDRNAMRLASNALGHNRVSVIASNYLQIDKL</sequence>
<dbReference type="InterPro" id="IPR011010">
    <property type="entry name" value="DNA_brk_join_enz"/>
</dbReference>
<dbReference type="Proteomes" id="UP000262524">
    <property type="component" value="Unassembled WGS sequence"/>
</dbReference>
<dbReference type="Gene3D" id="1.10.150.130">
    <property type="match status" value="1"/>
</dbReference>
<comment type="caution">
    <text evidence="3">The sequence shown here is derived from an EMBL/GenBank/DDBJ whole genome shotgun (WGS) entry which is preliminary data.</text>
</comment>
<organism evidence="3 4">
    <name type="scientific">Anaerobutyricum hallii</name>
    <dbReference type="NCBI Taxonomy" id="39488"/>
    <lineage>
        <taxon>Bacteria</taxon>
        <taxon>Bacillati</taxon>
        <taxon>Bacillota</taxon>
        <taxon>Clostridia</taxon>
        <taxon>Lachnospirales</taxon>
        <taxon>Lachnospiraceae</taxon>
        <taxon>Anaerobutyricum</taxon>
    </lineage>
</organism>
<dbReference type="GO" id="GO:0015074">
    <property type="term" value="P:DNA integration"/>
    <property type="evidence" value="ECO:0007669"/>
    <property type="project" value="InterPro"/>
</dbReference>
<evidence type="ECO:0000313" key="3">
    <source>
        <dbReference type="EMBL" id="RGI76102.1"/>
    </source>
</evidence>
<evidence type="ECO:0000313" key="4">
    <source>
        <dbReference type="Proteomes" id="UP000262524"/>
    </source>
</evidence>
<keyword evidence="2" id="KW-0233">DNA recombination</keyword>
<protein>
    <submittedName>
        <fullName evidence="3">Uncharacterized protein</fullName>
    </submittedName>
</protein>
<gene>
    <name evidence="3" type="ORF">DXD91_15550</name>
</gene>
<dbReference type="AlphaFoldDB" id="A0A374MXC9"/>
<keyword evidence="1" id="KW-0238">DNA-binding</keyword>
<name>A0A374MXC9_9FIRM</name>
<dbReference type="EMBL" id="QSOE01000198">
    <property type="protein sequence ID" value="RGI76102.1"/>
    <property type="molecule type" value="Genomic_DNA"/>
</dbReference>
<evidence type="ECO:0000256" key="2">
    <source>
        <dbReference type="ARBA" id="ARBA00023172"/>
    </source>
</evidence>
<dbReference type="InterPro" id="IPR013762">
    <property type="entry name" value="Integrase-like_cat_sf"/>
</dbReference>
<accession>A0A374MXC9</accession>
<reference evidence="3 4" key="1">
    <citation type="submission" date="2018-08" db="EMBL/GenBank/DDBJ databases">
        <title>A genome reference for cultivated species of the human gut microbiota.</title>
        <authorList>
            <person name="Zou Y."/>
            <person name="Xue W."/>
            <person name="Luo G."/>
        </authorList>
    </citation>
    <scope>NUCLEOTIDE SEQUENCE [LARGE SCALE GENOMIC DNA]</scope>
    <source>
        <strain evidence="3 4">TM10-1AC</strain>
    </source>
</reference>
<proteinExistence type="predicted"/>